<evidence type="ECO:0000256" key="1">
    <source>
        <dbReference type="SAM" id="MobiDB-lite"/>
    </source>
</evidence>
<evidence type="ECO:0000313" key="3">
    <source>
        <dbReference type="EMBL" id="CAE6526592.1"/>
    </source>
</evidence>
<feature type="compositionally biased region" description="Basic and acidic residues" evidence="1">
    <location>
        <begin position="306"/>
        <end position="318"/>
    </location>
</feature>
<gene>
    <name evidence="3" type="ORF">RDB_LOCUS160725</name>
</gene>
<feature type="compositionally biased region" description="Basic residues" evidence="1">
    <location>
        <begin position="63"/>
        <end position="92"/>
    </location>
</feature>
<dbReference type="InterPro" id="IPR028012">
    <property type="entry name" value="Rua1_C"/>
</dbReference>
<proteinExistence type="predicted"/>
<feature type="compositionally biased region" description="Polar residues" evidence="1">
    <location>
        <begin position="371"/>
        <end position="381"/>
    </location>
</feature>
<feature type="compositionally biased region" description="Polar residues" evidence="1">
    <location>
        <begin position="494"/>
        <end position="511"/>
    </location>
</feature>
<name>A0A8H3DFZ5_9AGAM</name>
<feature type="domain" description="Transcription regulator Rua1 C-terminal" evidence="2">
    <location>
        <begin position="670"/>
        <end position="791"/>
    </location>
</feature>
<protein>
    <recommendedName>
        <fullName evidence="2">Transcription regulator Rua1 C-terminal domain-containing protein</fullName>
    </recommendedName>
</protein>
<feature type="region of interest" description="Disordered" evidence="1">
    <location>
        <begin position="39"/>
        <end position="123"/>
    </location>
</feature>
<feature type="region of interest" description="Disordered" evidence="1">
    <location>
        <begin position="284"/>
        <end position="358"/>
    </location>
</feature>
<feature type="compositionally biased region" description="Acidic residues" evidence="1">
    <location>
        <begin position="886"/>
        <end position="903"/>
    </location>
</feature>
<comment type="caution">
    <text evidence="3">The sequence shown here is derived from an EMBL/GenBank/DDBJ whole genome shotgun (WGS) entry which is preliminary data.</text>
</comment>
<dbReference type="AlphaFoldDB" id="A0A8H3DFZ5"/>
<dbReference type="PANTHER" id="PTHR28125">
    <property type="entry name" value="MEIOTIC EXPRESSION UP-REGULATED PROTEIN 26"/>
    <property type="match status" value="1"/>
</dbReference>
<organism evidence="3 4">
    <name type="scientific">Rhizoctonia solani</name>
    <dbReference type="NCBI Taxonomy" id="456999"/>
    <lineage>
        <taxon>Eukaryota</taxon>
        <taxon>Fungi</taxon>
        <taxon>Dikarya</taxon>
        <taxon>Basidiomycota</taxon>
        <taxon>Agaricomycotina</taxon>
        <taxon>Agaricomycetes</taxon>
        <taxon>Cantharellales</taxon>
        <taxon>Ceratobasidiaceae</taxon>
        <taxon>Rhizoctonia</taxon>
    </lineage>
</organism>
<feature type="compositionally biased region" description="Polar residues" evidence="1">
    <location>
        <begin position="95"/>
        <end position="104"/>
    </location>
</feature>
<feature type="compositionally biased region" description="Polar residues" evidence="1">
    <location>
        <begin position="291"/>
        <end position="304"/>
    </location>
</feature>
<reference evidence="3" key="1">
    <citation type="submission" date="2021-01" db="EMBL/GenBank/DDBJ databases">
        <authorList>
            <person name="Kaushik A."/>
        </authorList>
    </citation>
    <scope>NUCLEOTIDE SEQUENCE</scope>
    <source>
        <strain evidence="3">AG6-10EEA</strain>
    </source>
</reference>
<feature type="region of interest" description="Disordered" evidence="1">
    <location>
        <begin position="205"/>
        <end position="228"/>
    </location>
</feature>
<dbReference type="Pfam" id="PF14616">
    <property type="entry name" value="Rua1_C"/>
    <property type="match status" value="1"/>
</dbReference>
<feature type="compositionally biased region" description="Basic and acidic residues" evidence="1">
    <location>
        <begin position="829"/>
        <end position="840"/>
    </location>
</feature>
<feature type="region of interest" description="Disordered" evidence="1">
    <location>
        <begin position="455"/>
        <end position="548"/>
    </location>
</feature>
<feature type="compositionally biased region" description="Polar residues" evidence="1">
    <location>
        <begin position="455"/>
        <end position="485"/>
    </location>
</feature>
<feature type="region of interest" description="Disordered" evidence="1">
    <location>
        <begin position="371"/>
        <end position="417"/>
    </location>
</feature>
<feature type="compositionally biased region" description="Polar residues" evidence="1">
    <location>
        <begin position="529"/>
        <end position="545"/>
    </location>
</feature>
<evidence type="ECO:0000259" key="2">
    <source>
        <dbReference type="Pfam" id="PF14616"/>
    </source>
</evidence>
<dbReference type="Proteomes" id="UP000663853">
    <property type="component" value="Unassembled WGS sequence"/>
</dbReference>
<dbReference type="PANTHER" id="PTHR28125:SF2">
    <property type="entry name" value="MEIOTIC EXPRESSION UP-REGULATED PROTEIN 26"/>
    <property type="match status" value="1"/>
</dbReference>
<feature type="region of interest" description="Disordered" evidence="1">
    <location>
        <begin position="818"/>
        <end position="903"/>
    </location>
</feature>
<dbReference type="EMBL" id="CAJMXA010003914">
    <property type="protein sequence ID" value="CAE6526592.1"/>
    <property type="molecule type" value="Genomic_DNA"/>
</dbReference>
<sequence>MCYPSAEPLDDDPFLVRAPKSTESRLVVSRLIDPLDFTGPVPSASITPLDDSPSINSINTGRSSRKYRVPKGRVGGRVKKLMPRPKAAHHKSGGALSSESNQLIPSPPPHSSAPPPKFSFSLPSTKTELLPELSDELSVPGEILNDKNPATPSTQFYAATGALPSSKPFSQRGYTNPSTTARTLFPIPSLTSSFGTPSTASILPTPSQTALFPSPDITDSPTIRRSTRDWGRVTRSRLRYNVPTPMVEHDLIGGPKLAEPTPDHQLHRYNLAEVRWNSTVQAREPDVIGSPSGNQESIPTNAGDVSSHEGVNRGENLDRSQVASSKPAGEQFPLVPSSSSDEPEQSSPVISTAETPTHSLVVGQSQVLTSIESPTNKSLQPNCKRAREKSDEDGVPAATKRVKVVDESDSSASPIRAGGSTEIDILHRELGFGRATRSQARAVAALLALASSGDNQTVNENQTGGANKGNSQSRTQKTETPATRRTSTRLKGKLQSSDTPIQTPGRSQRTSDSTKRGVIGPAPSRAADTPSNSAPKMISTTSTRIQPPGGIIAERISSKVQVRVAKTEAGNRDDSQGANHVPAAHQVPSQLLPRPHPSLVYGSDGKVIRRSLPKGLPIHEAYPNWYRRFPVSAYFMKDDPVRQFVLGNEAIAGTAAIPTSGLVPNPAPYFNLYTSRFMRGVSHNKSALCPICVEPVWRGGQGQKVLLKTKISQYNYHMQHYHGLSFQTGLPFSPPIAFRQTKRRWVGVREREVVEEGKCHVCKKWIPIESVKLLNIVVPEIFWWKHASSCHGESRLAGDENPYIEDNVYHKLREYEGRLNKNQAPTEEPGSKDGALESHSPDATGMEPGDRVEIVGQDDPTPGNASMIEEEPNHMGNQELSISDSDLTDLDAEGEDTDTSNWD</sequence>
<feature type="compositionally biased region" description="Polar residues" evidence="1">
    <location>
        <begin position="53"/>
        <end position="62"/>
    </location>
</feature>
<feature type="compositionally biased region" description="Pro residues" evidence="1">
    <location>
        <begin position="105"/>
        <end position="117"/>
    </location>
</feature>
<feature type="compositionally biased region" description="Low complexity" evidence="1">
    <location>
        <begin position="336"/>
        <end position="348"/>
    </location>
</feature>
<feature type="compositionally biased region" description="Polar residues" evidence="1">
    <location>
        <begin position="349"/>
        <end position="358"/>
    </location>
</feature>
<evidence type="ECO:0000313" key="4">
    <source>
        <dbReference type="Proteomes" id="UP000663853"/>
    </source>
</evidence>
<accession>A0A8H3DFZ5</accession>
<feature type="compositionally biased region" description="Polar residues" evidence="1">
    <location>
        <begin position="205"/>
        <end position="224"/>
    </location>
</feature>